<comment type="similarity">
    <text evidence="5">Belongs to the peptidase T1B family.</text>
</comment>
<dbReference type="PROSITE" id="PS00854">
    <property type="entry name" value="PROTEASOME_BETA_1"/>
    <property type="match status" value="1"/>
</dbReference>
<comment type="function">
    <text evidence="5">Component of the proteasome, a multicatalytic proteinase complex which is characterized by its ability to cleave peptides with Arg, Phe, Tyr, Leu, and Glu adjacent to the leaving group at neutral or slightly basic pH. The proteasome has an ATP-dependent proteolytic activity.</text>
</comment>
<dbReference type="Proteomes" id="UP001465755">
    <property type="component" value="Unassembled WGS sequence"/>
</dbReference>
<comment type="subcellular location">
    <subcellularLocation>
        <location evidence="5">Cytoplasm</location>
    </subcellularLocation>
    <subcellularLocation>
        <location evidence="5">Nucleus</location>
    </subcellularLocation>
</comment>
<dbReference type="InterPro" id="IPR035206">
    <property type="entry name" value="Proteasome_beta2"/>
</dbReference>
<dbReference type="InterPro" id="IPR001353">
    <property type="entry name" value="Proteasome_sua/b"/>
</dbReference>
<dbReference type="GO" id="GO:0005737">
    <property type="term" value="C:cytoplasm"/>
    <property type="evidence" value="ECO:0007669"/>
    <property type="project" value="UniProtKB-SubCell"/>
</dbReference>
<protein>
    <recommendedName>
        <fullName evidence="5">Proteasome subunit beta</fullName>
    </recommendedName>
</protein>
<dbReference type="InterPro" id="IPR016050">
    <property type="entry name" value="Proteasome_bsu_CS"/>
</dbReference>
<comment type="caution">
    <text evidence="6">The sequence shown here is derived from an EMBL/GenBank/DDBJ whole genome shotgun (WGS) entry which is preliminary data.</text>
</comment>
<dbReference type="InterPro" id="IPR050115">
    <property type="entry name" value="Proteasome_alpha"/>
</dbReference>
<evidence type="ECO:0000256" key="4">
    <source>
        <dbReference type="ARBA" id="ARBA00024953"/>
    </source>
</evidence>
<dbReference type="InterPro" id="IPR029055">
    <property type="entry name" value="Ntn_hydrolases_N"/>
</dbReference>
<comment type="subunit">
    <text evidence="5">Component of the proteasome complex.</text>
</comment>
<dbReference type="GO" id="GO:0005839">
    <property type="term" value="C:proteasome core complex"/>
    <property type="evidence" value="ECO:0007669"/>
    <property type="project" value="InterPro"/>
</dbReference>
<evidence type="ECO:0000256" key="1">
    <source>
        <dbReference type="ARBA" id="ARBA00022490"/>
    </source>
</evidence>
<evidence type="ECO:0000256" key="2">
    <source>
        <dbReference type="ARBA" id="ARBA00022942"/>
    </source>
</evidence>
<dbReference type="CDD" id="cd03758">
    <property type="entry name" value="proteasome_beta_type_2"/>
    <property type="match status" value="1"/>
</dbReference>
<dbReference type="Gene3D" id="3.60.20.10">
    <property type="entry name" value="Glutamine Phosphoribosylpyrophosphate, subunit 1, domain 1"/>
    <property type="match status" value="1"/>
</dbReference>
<dbReference type="SUPFAM" id="SSF56235">
    <property type="entry name" value="N-terminal nucleophile aminohydrolases (Ntn hydrolases)"/>
    <property type="match status" value="1"/>
</dbReference>
<keyword evidence="7" id="KW-1185">Reference proteome</keyword>
<dbReference type="EMBL" id="JALJOQ010000076">
    <property type="protein sequence ID" value="KAK9801378.1"/>
    <property type="molecule type" value="Genomic_DNA"/>
</dbReference>
<evidence type="ECO:0000256" key="5">
    <source>
        <dbReference type="RuleBase" id="RU004203"/>
    </source>
</evidence>
<gene>
    <name evidence="6" type="ORF">WJX73_003064</name>
</gene>
<dbReference type="AlphaFoldDB" id="A0AAW1P264"/>
<keyword evidence="1 5" id="KW-0963">Cytoplasm</keyword>
<name>A0AAW1P264_9CHLO</name>
<reference evidence="6 7" key="1">
    <citation type="journal article" date="2024" name="Nat. Commun.">
        <title>Phylogenomics reveals the evolutionary origins of lichenization in chlorophyte algae.</title>
        <authorList>
            <person name="Puginier C."/>
            <person name="Libourel C."/>
            <person name="Otte J."/>
            <person name="Skaloud P."/>
            <person name="Haon M."/>
            <person name="Grisel S."/>
            <person name="Petersen M."/>
            <person name="Berrin J.G."/>
            <person name="Delaux P.M."/>
            <person name="Dal Grande F."/>
            <person name="Keller J."/>
        </authorList>
    </citation>
    <scope>NUCLEOTIDE SEQUENCE [LARGE SCALE GENOMIC DNA]</scope>
    <source>
        <strain evidence="6 7">SAG 2036</strain>
    </source>
</reference>
<comment type="function">
    <text evidence="4">Non-catalytic component of the proteasome, a multicatalytic proteinase complex which is characterized by its ability to cleave peptides with Arg, Phe, Tyr, Leu, and Glu adjacent to the leaving group at neutral or slightly basic pH. The proteasome has an ATP-dependent proteolytic activity.</text>
</comment>
<dbReference type="FunFam" id="3.60.20.10:FF:000008">
    <property type="entry name" value="Proteasome subunit beta type-4"/>
    <property type="match status" value="1"/>
</dbReference>
<proteinExistence type="inferred from homology"/>
<dbReference type="GO" id="GO:0005634">
    <property type="term" value="C:nucleus"/>
    <property type="evidence" value="ECO:0007669"/>
    <property type="project" value="UniProtKB-SubCell"/>
</dbReference>
<evidence type="ECO:0000256" key="3">
    <source>
        <dbReference type="ARBA" id="ARBA00023242"/>
    </source>
</evidence>
<evidence type="ECO:0000313" key="6">
    <source>
        <dbReference type="EMBL" id="KAK9801378.1"/>
    </source>
</evidence>
<organism evidence="6 7">
    <name type="scientific">Symbiochloris irregularis</name>
    <dbReference type="NCBI Taxonomy" id="706552"/>
    <lineage>
        <taxon>Eukaryota</taxon>
        <taxon>Viridiplantae</taxon>
        <taxon>Chlorophyta</taxon>
        <taxon>core chlorophytes</taxon>
        <taxon>Trebouxiophyceae</taxon>
        <taxon>Trebouxiales</taxon>
        <taxon>Trebouxiaceae</taxon>
        <taxon>Symbiochloris</taxon>
    </lineage>
</organism>
<keyword evidence="3 5" id="KW-0539">Nucleus</keyword>
<keyword evidence="2 5" id="KW-0647">Proteasome</keyword>
<dbReference type="GO" id="GO:0010498">
    <property type="term" value="P:proteasomal protein catabolic process"/>
    <property type="evidence" value="ECO:0007669"/>
    <property type="project" value="InterPro"/>
</dbReference>
<dbReference type="InterPro" id="IPR023333">
    <property type="entry name" value="Proteasome_suB-type"/>
</dbReference>
<dbReference type="PANTHER" id="PTHR11599">
    <property type="entry name" value="PROTEASOME SUBUNIT ALPHA/BETA"/>
    <property type="match status" value="1"/>
</dbReference>
<dbReference type="Pfam" id="PF00227">
    <property type="entry name" value="Proteasome"/>
    <property type="match status" value="1"/>
</dbReference>
<sequence>MDYLMGLRGKDYVMVCSDTTAVQQIITIKHDEDKLMSVDDHTLLALSGEPGDRVQFSEFIKANVQLYNLRNSRKLGTKATANYLRGELATALRKRPYSTNLLIAGYDKGKGPSLYWCDYLATMHKMNIAGTGYGSYFVLSMFDRLWHKELTEEEGLALMLKGIDEVKKRLVVAPPSYCIKIIDANGTRTIKTISDSE</sequence>
<accession>A0AAW1P264</accession>
<dbReference type="PROSITE" id="PS51476">
    <property type="entry name" value="PROTEASOME_BETA_2"/>
    <property type="match status" value="1"/>
</dbReference>
<evidence type="ECO:0000313" key="7">
    <source>
        <dbReference type="Proteomes" id="UP001465755"/>
    </source>
</evidence>